<dbReference type="AlphaFoldDB" id="A0A6N8GKQ3"/>
<protein>
    <submittedName>
        <fullName evidence="3">Uncharacterized protein</fullName>
    </submittedName>
</protein>
<feature type="transmembrane region" description="Helical" evidence="2">
    <location>
        <begin position="58"/>
        <end position="76"/>
    </location>
</feature>
<feature type="region of interest" description="Disordered" evidence="1">
    <location>
        <begin position="218"/>
        <end position="237"/>
    </location>
</feature>
<evidence type="ECO:0000313" key="4">
    <source>
        <dbReference type="Proteomes" id="UP000436989"/>
    </source>
</evidence>
<feature type="transmembrane region" description="Helical" evidence="2">
    <location>
        <begin position="88"/>
        <end position="105"/>
    </location>
</feature>
<keyword evidence="2" id="KW-0812">Transmembrane</keyword>
<dbReference type="RefSeq" id="WP_156268350.1">
    <property type="nucleotide sequence ID" value="NZ_WOGU01000004.1"/>
</dbReference>
<keyword evidence="4" id="KW-1185">Reference proteome</keyword>
<feature type="transmembrane region" description="Helical" evidence="2">
    <location>
        <begin position="112"/>
        <end position="132"/>
    </location>
</feature>
<dbReference type="EMBL" id="WOGU01000004">
    <property type="protein sequence ID" value="MUN62830.1"/>
    <property type="molecule type" value="Genomic_DNA"/>
</dbReference>
<feature type="compositionally biased region" description="Low complexity" evidence="1">
    <location>
        <begin position="220"/>
        <end position="229"/>
    </location>
</feature>
<feature type="transmembrane region" description="Helical" evidence="2">
    <location>
        <begin position="32"/>
        <end position="51"/>
    </location>
</feature>
<keyword evidence="2" id="KW-1133">Transmembrane helix</keyword>
<feature type="transmembrane region" description="Helical" evidence="2">
    <location>
        <begin position="138"/>
        <end position="159"/>
    </location>
</feature>
<evidence type="ECO:0000256" key="2">
    <source>
        <dbReference type="SAM" id="Phobius"/>
    </source>
</evidence>
<feature type="transmembrane region" description="Helical" evidence="2">
    <location>
        <begin position="194"/>
        <end position="212"/>
    </location>
</feature>
<evidence type="ECO:0000313" key="3">
    <source>
        <dbReference type="EMBL" id="MUN62830.1"/>
    </source>
</evidence>
<dbReference type="Proteomes" id="UP000436989">
    <property type="component" value="Unassembled WGS sequence"/>
</dbReference>
<sequence length="237" mass="24271">MPRRTATIVLGILLLAAGVLLLLEVTGLMGAVGVLWGLLFLAAGAAFGVLYATDPSKWWAAIPAGTLLGLGVLVLFDEAGVPGSQQWGGALFLGGGGAGFAAVYLRDHRRWWALIPAGVLITLALQALLTTAAQQEQAGGVLFFVGLALTFALVAALPTGAARNRWAWIPAAALAVLAALIALEATVLLSAVSYLWPLALIAAGGYLIVQALRRRHDAPGHGPAPGSGSTSNAARDR</sequence>
<evidence type="ECO:0000256" key="1">
    <source>
        <dbReference type="SAM" id="MobiDB-lite"/>
    </source>
</evidence>
<comment type="caution">
    <text evidence="3">The sequence shown here is derived from an EMBL/GenBank/DDBJ whole genome shotgun (WGS) entry which is preliminary data.</text>
</comment>
<organism evidence="3 4">
    <name type="scientific">Kocuria sediminis</name>
    <dbReference type="NCBI Taxonomy" id="1038857"/>
    <lineage>
        <taxon>Bacteria</taxon>
        <taxon>Bacillati</taxon>
        <taxon>Actinomycetota</taxon>
        <taxon>Actinomycetes</taxon>
        <taxon>Micrococcales</taxon>
        <taxon>Micrococcaceae</taxon>
        <taxon>Kocuria</taxon>
    </lineage>
</organism>
<name>A0A6N8GKQ3_9MICC</name>
<feature type="transmembrane region" description="Helical" evidence="2">
    <location>
        <begin position="166"/>
        <end position="188"/>
    </location>
</feature>
<gene>
    <name evidence="3" type="ORF">GMA12_06700</name>
</gene>
<keyword evidence="2" id="KW-0472">Membrane</keyword>
<accession>A0A6N8GKQ3</accession>
<reference evidence="3 4" key="1">
    <citation type="submission" date="2019-12" db="EMBL/GenBank/DDBJ databases">
        <authorList>
            <person name="Shi Y."/>
        </authorList>
    </citation>
    <scope>NUCLEOTIDE SEQUENCE [LARGE SCALE GENOMIC DNA]</scope>
    <source>
        <strain evidence="3 4">JCM 17929</strain>
    </source>
</reference>
<proteinExistence type="predicted"/>